<keyword evidence="1" id="KW-1133">Transmembrane helix</keyword>
<reference evidence="2" key="2">
    <citation type="submission" date="2018-05" db="EMBL/GenBank/DDBJ databases">
        <title>OpunRS2 (Oryza punctata Reference Sequence Version 2).</title>
        <authorList>
            <person name="Zhang J."/>
            <person name="Kudrna D."/>
            <person name="Lee S."/>
            <person name="Talag J."/>
            <person name="Welchert J."/>
            <person name="Wing R.A."/>
        </authorList>
    </citation>
    <scope>NUCLEOTIDE SEQUENCE [LARGE SCALE GENOMIC DNA]</scope>
</reference>
<accession>A0A0E0JVY5</accession>
<reference evidence="2" key="1">
    <citation type="submission" date="2015-04" db="UniProtKB">
        <authorList>
            <consortium name="EnsemblPlants"/>
        </authorList>
    </citation>
    <scope>IDENTIFICATION</scope>
</reference>
<dbReference type="EnsemblPlants" id="OPUNC02G04190.1">
    <property type="protein sequence ID" value="OPUNC02G04190.1"/>
    <property type="gene ID" value="OPUNC02G04190"/>
</dbReference>
<keyword evidence="3" id="KW-1185">Reference proteome</keyword>
<dbReference type="Gramene" id="OPUNC02G04190.1">
    <property type="protein sequence ID" value="OPUNC02G04190.1"/>
    <property type="gene ID" value="OPUNC02G04190"/>
</dbReference>
<dbReference type="Proteomes" id="UP000026962">
    <property type="component" value="Chromosome 2"/>
</dbReference>
<sequence>MEEDDSTVEVDKRWPASGGILQVRPCCRMSGNTLTSKEVFTGVKSNNRQLLHVGDIDRKSNLTFAHRAPYDWPQRIGWSSPVMEVVCYFFLLLVVSMT</sequence>
<dbReference type="HOGENOM" id="CLU_2337248_0_0_1"/>
<organism evidence="2">
    <name type="scientific">Oryza punctata</name>
    <name type="common">Red rice</name>
    <dbReference type="NCBI Taxonomy" id="4537"/>
    <lineage>
        <taxon>Eukaryota</taxon>
        <taxon>Viridiplantae</taxon>
        <taxon>Streptophyta</taxon>
        <taxon>Embryophyta</taxon>
        <taxon>Tracheophyta</taxon>
        <taxon>Spermatophyta</taxon>
        <taxon>Magnoliopsida</taxon>
        <taxon>Liliopsida</taxon>
        <taxon>Poales</taxon>
        <taxon>Poaceae</taxon>
        <taxon>BOP clade</taxon>
        <taxon>Oryzoideae</taxon>
        <taxon>Oryzeae</taxon>
        <taxon>Oryzinae</taxon>
        <taxon>Oryza</taxon>
    </lineage>
</organism>
<dbReference type="AlphaFoldDB" id="A0A0E0JVY5"/>
<evidence type="ECO:0000256" key="1">
    <source>
        <dbReference type="SAM" id="Phobius"/>
    </source>
</evidence>
<name>A0A0E0JVY5_ORYPU</name>
<proteinExistence type="predicted"/>
<evidence type="ECO:0000313" key="3">
    <source>
        <dbReference type="Proteomes" id="UP000026962"/>
    </source>
</evidence>
<protein>
    <submittedName>
        <fullName evidence="2">Uncharacterized protein</fullName>
    </submittedName>
</protein>
<keyword evidence="1" id="KW-0472">Membrane</keyword>
<evidence type="ECO:0000313" key="2">
    <source>
        <dbReference type="EnsemblPlants" id="OPUNC02G04190.1"/>
    </source>
</evidence>
<feature type="transmembrane region" description="Helical" evidence="1">
    <location>
        <begin position="76"/>
        <end position="95"/>
    </location>
</feature>
<keyword evidence="1" id="KW-0812">Transmembrane</keyword>